<gene>
    <name evidence="1" type="ORF">JHL16_32420</name>
</gene>
<proteinExistence type="predicted"/>
<evidence type="ECO:0000313" key="2">
    <source>
        <dbReference type="Proteomes" id="UP000616151"/>
    </source>
</evidence>
<dbReference type="EMBL" id="JAENHL010000008">
    <property type="protein sequence ID" value="MBK1871116.1"/>
    <property type="molecule type" value="Genomic_DNA"/>
</dbReference>
<reference evidence="1" key="1">
    <citation type="submission" date="2021-01" db="EMBL/GenBank/DDBJ databases">
        <authorList>
            <person name="Sun Q."/>
        </authorList>
    </citation>
    <scope>NUCLEOTIDE SEQUENCE</scope>
    <source>
        <strain evidence="1">YIM B02566</strain>
    </source>
</reference>
<accession>A0ACC5RF45</accession>
<keyword evidence="2" id="KW-1185">Reference proteome</keyword>
<name>A0ACC5RF45_9HYPH</name>
<sequence length="221" mass="23604">MARAILVIMSGLAFLVSAGMASARPPLEETSSGKVLYQRIGKAEAQRNQIPFAIVDAVMRVESGYDPGAVGDVGEVGLMQILPSTADMLGFKGSREALAKPENNIAYGTEYLAGAWRLSNKDICTTVMKYRAGHGETRFSVKSVDYCKRVRQHLVAIGYPVTGDVPKATFGFNAGSSGSVRVKGRVRVRLGGSSGCFTRVIQPGRNFGKCISRAALKGLLK</sequence>
<dbReference type="Proteomes" id="UP000616151">
    <property type="component" value="Unassembled WGS sequence"/>
</dbReference>
<organism evidence="1 2">
    <name type="scientific">Taklimakanibacter albus</name>
    <dbReference type="NCBI Taxonomy" id="2800327"/>
    <lineage>
        <taxon>Bacteria</taxon>
        <taxon>Pseudomonadati</taxon>
        <taxon>Pseudomonadota</taxon>
        <taxon>Alphaproteobacteria</taxon>
        <taxon>Hyphomicrobiales</taxon>
        <taxon>Aestuariivirgaceae</taxon>
        <taxon>Taklimakanibacter</taxon>
    </lineage>
</organism>
<evidence type="ECO:0000313" key="1">
    <source>
        <dbReference type="EMBL" id="MBK1871116.1"/>
    </source>
</evidence>
<comment type="caution">
    <text evidence="1">The sequence shown here is derived from an EMBL/GenBank/DDBJ whole genome shotgun (WGS) entry which is preliminary data.</text>
</comment>
<protein>
    <submittedName>
        <fullName evidence="1">Transglycosylase SLT domain-containing protein</fullName>
    </submittedName>
</protein>